<proteinExistence type="predicted"/>
<comment type="caution">
    <text evidence="2">The sequence shown here is derived from an EMBL/GenBank/DDBJ whole genome shotgun (WGS) entry which is preliminary data.</text>
</comment>
<evidence type="ECO:0000256" key="1">
    <source>
        <dbReference type="SAM" id="SignalP"/>
    </source>
</evidence>
<feature type="chain" id="PRO_5046675880" evidence="1">
    <location>
        <begin position="19"/>
        <end position="169"/>
    </location>
</feature>
<protein>
    <submittedName>
        <fullName evidence="2">DUF3617 domain-containing protein</fullName>
    </submittedName>
</protein>
<dbReference type="EMBL" id="JBHTMC010000020">
    <property type="protein sequence ID" value="MFD1263950.1"/>
    <property type="molecule type" value="Genomic_DNA"/>
</dbReference>
<organism evidence="2 3">
    <name type="scientific">Thauera mechernichensis</name>
    <dbReference type="NCBI Taxonomy" id="82788"/>
    <lineage>
        <taxon>Bacteria</taxon>
        <taxon>Pseudomonadati</taxon>
        <taxon>Pseudomonadota</taxon>
        <taxon>Betaproteobacteria</taxon>
        <taxon>Rhodocyclales</taxon>
        <taxon>Zoogloeaceae</taxon>
        <taxon>Thauera</taxon>
    </lineage>
</organism>
<sequence length="169" mass="18272">MRPVLLLIATLSSTAALAATPIDAPARLPGLWLINTAPATEAAGVASFHVCLGSTPAPILRRPGHEEPACSGESWSKDAHYRYYRAECTVRGSQARIEARFTGDFEYNYHGELTATYSPPLDGVELARFEMDGRRLSPCKAEHPVGKMLIQGKDGVGNLNLGEPVVKLR</sequence>
<dbReference type="RefSeq" id="WP_002928295.1">
    <property type="nucleotide sequence ID" value="NZ_JARQZE010000005.1"/>
</dbReference>
<feature type="signal peptide" evidence="1">
    <location>
        <begin position="1"/>
        <end position="18"/>
    </location>
</feature>
<gene>
    <name evidence="2" type="ORF">ACFQ4M_10155</name>
</gene>
<name>A0ABW3WF69_9RHOO</name>
<evidence type="ECO:0000313" key="3">
    <source>
        <dbReference type="Proteomes" id="UP001597158"/>
    </source>
</evidence>
<dbReference type="Proteomes" id="UP001597158">
    <property type="component" value="Unassembled WGS sequence"/>
</dbReference>
<accession>A0ABW3WF69</accession>
<keyword evidence="1" id="KW-0732">Signal</keyword>
<reference evidence="3" key="1">
    <citation type="journal article" date="2019" name="Int. J. Syst. Evol. Microbiol.">
        <title>The Global Catalogue of Microorganisms (GCM) 10K type strain sequencing project: providing services to taxonomists for standard genome sequencing and annotation.</title>
        <authorList>
            <consortium name="The Broad Institute Genomics Platform"/>
            <consortium name="The Broad Institute Genome Sequencing Center for Infectious Disease"/>
            <person name="Wu L."/>
            <person name="Ma J."/>
        </authorList>
    </citation>
    <scope>NUCLEOTIDE SEQUENCE [LARGE SCALE GENOMIC DNA]</scope>
    <source>
        <strain evidence="3">CCUG 48884</strain>
    </source>
</reference>
<keyword evidence="3" id="KW-1185">Reference proteome</keyword>
<evidence type="ECO:0000313" key="2">
    <source>
        <dbReference type="EMBL" id="MFD1263950.1"/>
    </source>
</evidence>